<dbReference type="Proteomes" id="UP000027100">
    <property type="component" value="Unassembled WGS sequence"/>
</dbReference>
<keyword evidence="4" id="KW-0378">Hydrolase</keyword>
<dbReference type="Pfam" id="PF00450">
    <property type="entry name" value="Peptidase_S10"/>
    <property type="match status" value="1"/>
</dbReference>
<dbReference type="PANTHER" id="PTHR11802:SF3">
    <property type="entry name" value="RETINOID-INDUCIBLE SERINE CARBOXYPEPTIDASE"/>
    <property type="match status" value="1"/>
</dbReference>
<evidence type="ECO:0000256" key="3">
    <source>
        <dbReference type="ARBA" id="ARBA00022729"/>
    </source>
</evidence>
<dbReference type="PATRIC" id="fig|1280954.3.peg.3581"/>
<keyword evidence="3 6" id="KW-0732">Signal</keyword>
<evidence type="ECO:0000256" key="2">
    <source>
        <dbReference type="ARBA" id="ARBA00022670"/>
    </source>
</evidence>
<keyword evidence="8" id="KW-1185">Reference proteome</keyword>
<evidence type="ECO:0000256" key="5">
    <source>
        <dbReference type="ARBA" id="ARBA00023180"/>
    </source>
</evidence>
<evidence type="ECO:0000313" key="8">
    <source>
        <dbReference type="Proteomes" id="UP000027100"/>
    </source>
</evidence>
<dbReference type="STRING" id="1280954.HPO_17771"/>
<gene>
    <name evidence="7" type="ORF">HPO_17771</name>
</gene>
<accession>A0A062VFT8</accession>
<organism evidence="7 8">
    <name type="scientific">Hyphomonas polymorpha PS728</name>
    <dbReference type="NCBI Taxonomy" id="1280954"/>
    <lineage>
        <taxon>Bacteria</taxon>
        <taxon>Pseudomonadati</taxon>
        <taxon>Pseudomonadota</taxon>
        <taxon>Alphaproteobacteria</taxon>
        <taxon>Hyphomonadales</taxon>
        <taxon>Hyphomonadaceae</taxon>
        <taxon>Hyphomonas</taxon>
    </lineage>
</organism>
<evidence type="ECO:0000256" key="1">
    <source>
        <dbReference type="ARBA" id="ARBA00022645"/>
    </source>
</evidence>
<protein>
    <submittedName>
        <fullName evidence="7">Serine carboxypeptidase family protein</fullName>
    </submittedName>
</protein>
<dbReference type="SUPFAM" id="SSF53474">
    <property type="entry name" value="alpha/beta-Hydrolases"/>
    <property type="match status" value="1"/>
</dbReference>
<dbReference type="InterPro" id="IPR029058">
    <property type="entry name" value="AB_hydrolase_fold"/>
</dbReference>
<dbReference type="RefSeq" id="WP_035601930.1">
    <property type="nucleotide sequence ID" value="NZ_ARYM01000031.1"/>
</dbReference>
<dbReference type="PANTHER" id="PTHR11802">
    <property type="entry name" value="SERINE PROTEASE FAMILY S10 SERINE CARBOXYPEPTIDASE"/>
    <property type="match status" value="1"/>
</dbReference>
<feature type="signal peptide" evidence="6">
    <location>
        <begin position="1"/>
        <end position="22"/>
    </location>
</feature>
<comment type="caution">
    <text evidence="7">The sequence shown here is derived from an EMBL/GenBank/DDBJ whole genome shotgun (WGS) entry which is preliminary data.</text>
</comment>
<name>A0A062VFT8_9PROT</name>
<dbReference type="GO" id="GO:0004185">
    <property type="term" value="F:serine-type carboxypeptidase activity"/>
    <property type="evidence" value="ECO:0007669"/>
    <property type="project" value="InterPro"/>
</dbReference>
<evidence type="ECO:0000256" key="4">
    <source>
        <dbReference type="ARBA" id="ARBA00022801"/>
    </source>
</evidence>
<dbReference type="GO" id="GO:0006508">
    <property type="term" value="P:proteolysis"/>
    <property type="evidence" value="ECO:0007669"/>
    <property type="project" value="UniProtKB-KW"/>
</dbReference>
<keyword evidence="1 7" id="KW-0121">Carboxypeptidase</keyword>
<keyword evidence="2" id="KW-0645">Protease</keyword>
<dbReference type="AlphaFoldDB" id="A0A062VFT8"/>
<keyword evidence="5" id="KW-0325">Glycoprotein</keyword>
<evidence type="ECO:0000256" key="6">
    <source>
        <dbReference type="SAM" id="SignalP"/>
    </source>
</evidence>
<evidence type="ECO:0000313" key="7">
    <source>
        <dbReference type="EMBL" id="KCZ96871.1"/>
    </source>
</evidence>
<dbReference type="EMBL" id="ARYM01000031">
    <property type="protein sequence ID" value="KCZ96871.1"/>
    <property type="molecule type" value="Genomic_DNA"/>
</dbReference>
<dbReference type="OrthoDB" id="9770107at2"/>
<dbReference type="Gene3D" id="3.40.50.1820">
    <property type="entry name" value="alpha/beta hydrolase"/>
    <property type="match status" value="1"/>
</dbReference>
<reference evidence="7 8" key="1">
    <citation type="journal article" date="2014" name="Antonie Van Leeuwenhoek">
        <title>Hyphomonas beringensis sp. nov. and Hyphomonas chukchiensis sp. nov., isolated from surface seawater of the Bering Sea and Chukchi Sea.</title>
        <authorList>
            <person name="Li C."/>
            <person name="Lai Q."/>
            <person name="Li G."/>
            <person name="Dong C."/>
            <person name="Wang J."/>
            <person name="Liao Y."/>
            <person name="Shao Z."/>
        </authorList>
    </citation>
    <scope>NUCLEOTIDE SEQUENCE [LARGE SCALE GENOMIC DNA]</scope>
    <source>
        <strain evidence="7 8">PS728</strain>
    </source>
</reference>
<dbReference type="InterPro" id="IPR001563">
    <property type="entry name" value="Peptidase_S10"/>
</dbReference>
<feature type="chain" id="PRO_5001619017" evidence="6">
    <location>
        <begin position="23"/>
        <end position="523"/>
    </location>
</feature>
<proteinExistence type="predicted"/>
<dbReference type="eggNOG" id="COG2939">
    <property type="taxonomic scope" value="Bacteria"/>
</dbReference>
<sequence length="523" mass="55871">MIRFGFQAGVCAAAILALNACAQTGEKTATPVPVQAAQAAEGPVAALAEAAPYRSVTEHTLVANGQTISYQAIAGDTWLRDMNGAPTASIFSFTYLRTDVQDARRPVVFVFNGGPGSASVWIHMGAIGPRRVVLDADVNPSNVPPFGLEDNPNSILDVADLVFIDPVGTGFSVPLNGTDPKMFWGVDEDAEAVAQFIELWLSEYGRWNVPKYVLGESYGSMRAAVLPRALMGGPIYTGIMRGITLDGIILLGTTLDARQSSGEVAAEQLAAKQARSLPGIAATSAFHGLVEMPAGGVVEIYDAAAAYARDIYEPALRAHLAGTLAAGERAEVLSNLARMTGLPESAIGDDLYIDERSYAKAALKARGLEIGMYDSRYTLPLANSGGDPVADDPAMTRYVPGFVAAFHQMLRDDLKVSLGRPYASIRWRELLFGWNWTRAGVAEGQSYATDLAWAMRRNRDLRILVASGYYDLVTTPADARASIAAAGLPQDRVTFTDYASGHMLYLGGTSEAFSADLRAFLEK</sequence>